<evidence type="ECO:0000256" key="4">
    <source>
        <dbReference type="PROSITE-ProRule" id="PRU00335"/>
    </source>
</evidence>
<dbReference type="PANTHER" id="PTHR47506:SF1">
    <property type="entry name" value="HTH-TYPE TRANSCRIPTIONAL REGULATOR YJDC"/>
    <property type="match status" value="1"/>
</dbReference>
<dbReference type="GO" id="GO:0003677">
    <property type="term" value="F:DNA binding"/>
    <property type="evidence" value="ECO:0007669"/>
    <property type="project" value="UniProtKB-UniRule"/>
</dbReference>
<dbReference type="SUPFAM" id="SSF46689">
    <property type="entry name" value="Homeodomain-like"/>
    <property type="match status" value="1"/>
</dbReference>
<feature type="DNA-binding region" description="H-T-H motif" evidence="4">
    <location>
        <begin position="31"/>
        <end position="50"/>
    </location>
</feature>
<protein>
    <submittedName>
        <fullName evidence="6">TetR/AcrR family transcriptional regulator</fullName>
    </submittedName>
</protein>
<evidence type="ECO:0000259" key="5">
    <source>
        <dbReference type="PROSITE" id="PS50977"/>
    </source>
</evidence>
<feature type="domain" description="HTH tetR-type" evidence="5">
    <location>
        <begin position="8"/>
        <end position="68"/>
    </location>
</feature>
<reference evidence="6" key="1">
    <citation type="submission" date="2020-10" db="EMBL/GenBank/DDBJ databases">
        <authorList>
            <person name="Gilroy R."/>
        </authorList>
    </citation>
    <scope>NUCLEOTIDE SEQUENCE</scope>
    <source>
        <strain evidence="6">ChiSjej5B23-6657</strain>
    </source>
</reference>
<dbReference type="Proteomes" id="UP000823912">
    <property type="component" value="Unassembled WGS sequence"/>
</dbReference>
<keyword evidence="3" id="KW-0804">Transcription</keyword>
<name>A0A9D1EBQ3_9FIRM</name>
<organism evidence="6 7">
    <name type="scientific">Candidatus Pullilachnospira gallistercoris</name>
    <dbReference type="NCBI Taxonomy" id="2840911"/>
    <lineage>
        <taxon>Bacteria</taxon>
        <taxon>Bacillati</taxon>
        <taxon>Bacillota</taxon>
        <taxon>Clostridia</taxon>
        <taxon>Lachnospirales</taxon>
        <taxon>Lachnospiraceae</taxon>
        <taxon>Lachnospiraceae incertae sedis</taxon>
        <taxon>Candidatus Pullilachnospira</taxon>
    </lineage>
</organism>
<comment type="caution">
    <text evidence="6">The sequence shown here is derived from an EMBL/GenBank/DDBJ whole genome shotgun (WGS) entry which is preliminary data.</text>
</comment>
<keyword evidence="2 4" id="KW-0238">DNA-binding</keyword>
<proteinExistence type="predicted"/>
<keyword evidence="1" id="KW-0805">Transcription regulation</keyword>
<sequence>MANKRGIPERRIAFLETCFEVFCENGLENTGLKMLAEACGVTNGSLLYYFGSKDNIIIESTAHCMAKVEDDFMAKAPTSFEDIERFLQEMPYLTAKLHGAKYRFMYQVYASPKYRKYGREFFKGVNVRYHRYAELLSGKLGMPADFIQGMIYVFVRACVHYALFEDEEYLKLQMDAIRTSLRLFVRESQRKEENL</sequence>
<evidence type="ECO:0000313" key="6">
    <source>
        <dbReference type="EMBL" id="HIR71601.1"/>
    </source>
</evidence>
<dbReference type="Pfam" id="PF00440">
    <property type="entry name" value="TetR_N"/>
    <property type="match status" value="1"/>
</dbReference>
<dbReference type="PANTHER" id="PTHR47506">
    <property type="entry name" value="TRANSCRIPTIONAL REGULATORY PROTEIN"/>
    <property type="match status" value="1"/>
</dbReference>
<evidence type="ECO:0000256" key="2">
    <source>
        <dbReference type="ARBA" id="ARBA00023125"/>
    </source>
</evidence>
<accession>A0A9D1EBQ3</accession>
<reference evidence="6" key="2">
    <citation type="journal article" date="2021" name="PeerJ">
        <title>Extensive microbial diversity within the chicken gut microbiome revealed by metagenomics and culture.</title>
        <authorList>
            <person name="Gilroy R."/>
            <person name="Ravi A."/>
            <person name="Getino M."/>
            <person name="Pursley I."/>
            <person name="Horton D.L."/>
            <person name="Alikhan N.F."/>
            <person name="Baker D."/>
            <person name="Gharbi K."/>
            <person name="Hall N."/>
            <person name="Watson M."/>
            <person name="Adriaenssens E.M."/>
            <person name="Foster-Nyarko E."/>
            <person name="Jarju S."/>
            <person name="Secka A."/>
            <person name="Antonio M."/>
            <person name="Oren A."/>
            <person name="Chaudhuri R.R."/>
            <person name="La Ragione R."/>
            <person name="Hildebrand F."/>
            <person name="Pallen M.J."/>
        </authorList>
    </citation>
    <scope>NUCLEOTIDE SEQUENCE</scope>
    <source>
        <strain evidence="6">ChiSjej5B23-6657</strain>
    </source>
</reference>
<gene>
    <name evidence="6" type="ORF">IAA55_10010</name>
</gene>
<evidence type="ECO:0000256" key="3">
    <source>
        <dbReference type="ARBA" id="ARBA00023163"/>
    </source>
</evidence>
<dbReference type="InterPro" id="IPR001647">
    <property type="entry name" value="HTH_TetR"/>
</dbReference>
<dbReference type="PROSITE" id="PS50977">
    <property type="entry name" value="HTH_TETR_2"/>
    <property type="match status" value="1"/>
</dbReference>
<evidence type="ECO:0000313" key="7">
    <source>
        <dbReference type="Proteomes" id="UP000823912"/>
    </source>
</evidence>
<dbReference type="Gene3D" id="1.10.357.10">
    <property type="entry name" value="Tetracycline Repressor, domain 2"/>
    <property type="match status" value="1"/>
</dbReference>
<dbReference type="AlphaFoldDB" id="A0A9D1EBQ3"/>
<dbReference type="EMBL" id="DVHM01000173">
    <property type="protein sequence ID" value="HIR71601.1"/>
    <property type="molecule type" value="Genomic_DNA"/>
</dbReference>
<evidence type="ECO:0000256" key="1">
    <source>
        <dbReference type="ARBA" id="ARBA00023015"/>
    </source>
</evidence>
<dbReference type="InterPro" id="IPR009057">
    <property type="entry name" value="Homeodomain-like_sf"/>
</dbReference>
<dbReference type="PRINTS" id="PR00455">
    <property type="entry name" value="HTHTETR"/>
</dbReference>